<accession>A0ABR0PL94</accession>
<dbReference type="InterPro" id="IPR000477">
    <property type="entry name" value="RT_dom"/>
</dbReference>
<keyword evidence="3" id="KW-1185">Reference proteome</keyword>
<dbReference type="PANTHER" id="PTHR33116:SF86">
    <property type="entry name" value="REVERSE TRANSCRIPTASE DOMAIN-CONTAINING PROTEIN"/>
    <property type="match status" value="1"/>
</dbReference>
<feature type="domain" description="Reverse transcriptase" evidence="1">
    <location>
        <begin position="2"/>
        <end position="80"/>
    </location>
</feature>
<sequence length="240" mass="27340">MKVIANRFKIIFPKIIGVEQAGFIAGRNITDNVIIAQEVIHSMKSSSKRKWMTIKIDLEKAYDRVRWDFIKASLQAAGPPISHLFFADDLVIFSKVDMKHSRLIRNILGRFCDFSGHKVNARKTNIFFAKGLDETVVDSISSLFGFQKVQNLGHYLGIPLFHQRVTNGRITLAQSVLMAIPDYFMQSMMIPRSICDEIESLVKQFIWGSSEHKRKMSLVGWDSICQPKCCGGLSLWKLLD</sequence>
<proteinExistence type="predicted"/>
<evidence type="ECO:0000313" key="3">
    <source>
        <dbReference type="Proteomes" id="UP001358586"/>
    </source>
</evidence>
<dbReference type="Pfam" id="PF00078">
    <property type="entry name" value="RVT_1"/>
    <property type="match status" value="1"/>
</dbReference>
<reference evidence="2 3" key="1">
    <citation type="submission" date="2023-03" db="EMBL/GenBank/DDBJ databases">
        <title>WGS of Gossypium arboreum.</title>
        <authorList>
            <person name="Yu D."/>
        </authorList>
    </citation>
    <scope>NUCLEOTIDE SEQUENCE [LARGE SCALE GENOMIC DNA]</scope>
    <source>
        <tissue evidence="2">Leaf</tissue>
    </source>
</reference>
<dbReference type="EMBL" id="JARKNE010000006">
    <property type="protein sequence ID" value="KAK5825104.1"/>
    <property type="molecule type" value="Genomic_DNA"/>
</dbReference>
<name>A0ABR0PL94_GOSAR</name>
<dbReference type="Proteomes" id="UP001358586">
    <property type="component" value="Chromosome 6"/>
</dbReference>
<protein>
    <recommendedName>
        <fullName evidence="1">Reverse transcriptase domain-containing protein</fullName>
    </recommendedName>
</protein>
<organism evidence="2 3">
    <name type="scientific">Gossypium arboreum</name>
    <name type="common">Tree cotton</name>
    <name type="synonym">Gossypium nanking</name>
    <dbReference type="NCBI Taxonomy" id="29729"/>
    <lineage>
        <taxon>Eukaryota</taxon>
        <taxon>Viridiplantae</taxon>
        <taxon>Streptophyta</taxon>
        <taxon>Embryophyta</taxon>
        <taxon>Tracheophyta</taxon>
        <taxon>Spermatophyta</taxon>
        <taxon>Magnoliopsida</taxon>
        <taxon>eudicotyledons</taxon>
        <taxon>Gunneridae</taxon>
        <taxon>Pentapetalae</taxon>
        <taxon>rosids</taxon>
        <taxon>malvids</taxon>
        <taxon>Malvales</taxon>
        <taxon>Malvaceae</taxon>
        <taxon>Malvoideae</taxon>
        <taxon>Gossypium</taxon>
    </lineage>
</organism>
<dbReference type="PANTHER" id="PTHR33116">
    <property type="entry name" value="REVERSE TRANSCRIPTASE ZINC-BINDING DOMAIN-CONTAINING PROTEIN-RELATED-RELATED"/>
    <property type="match status" value="1"/>
</dbReference>
<gene>
    <name evidence="2" type="ORF">PVK06_019908</name>
</gene>
<evidence type="ECO:0000259" key="1">
    <source>
        <dbReference type="Pfam" id="PF00078"/>
    </source>
</evidence>
<comment type="caution">
    <text evidence="2">The sequence shown here is derived from an EMBL/GenBank/DDBJ whole genome shotgun (WGS) entry which is preliminary data.</text>
</comment>
<evidence type="ECO:0000313" key="2">
    <source>
        <dbReference type="EMBL" id="KAK5825104.1"/>
    </source>
</evidence>